<evidence type="ECO:0000313" key="2">
    <source>
        <dbReference type="Proteomes" id="UP001295740"/>
    </source>
</evidence>
<comment type="caution">
    <text evidence="1">The sequence shown here is derived from an EMBL/GenBank/DDBJ whole genome shotgun (WGS) entry which is preliminary data.</text>
</comment>
<evidence type="ECO:0000313" key="1">
    <source>
        <dbReference type="EMBL" id="CAJ2507600.1"/>
    </source>
</evidence>
<proteinExistence type="predicted"/>
<organism evidence="1 2">
    <name type="scientific">Anthostomella pinea</name>
    <dbReference type="NCBI Taxonomy" id="933095"/>
    <lineage>
        <taxon>Eukaryota</taxon>
        <taxon>Fungi</taxon>
        <taxon>Dikarya</taxon>
        <taxon>Ascomycota</taxon>
        <taxon>Pezizomycotina</taxon>
        <taxon>Sordariomycetes</taxon>
        <taxon>Xylariomycetidae</taxon>
        <taxon>Xylariales</taxon>
        <taxon>Xylariaceae</taxon>
        <taxon>Anthostomella</taxon>
    </lineage>
</organism>
<accession>A0AAI8VNK8</accession>
<sequence>MDPFTAIGLASNILQFVEFGTKLVTKAKDVHVSGTGMAAEDESLAHATHALEHLAVQLIESTNAKSTSHEEDMPRKTSLDCKALADELLALLKELQAHDPNSKRQSVRVAWKSTWKAKEKAALEERLSRCGRLLE</sequence>
<gene>
    <name evidence="1" type="ORF">KHLLAP_LOCUS8068</name>
</gene>
<dbReference type="EMBL" id="CAUWAG010000010">
    <property type="protein sequence ID" value="CAJ2507600.1"/>
    <property type="molecule type" value="Genomic_DNA"/>
</dbReference>
<keyword evidence="2" id="KW-1185">Reference proteome</keyword>
<name>A0AAI8VNK8_9PEZI</name>
<reference evidence="1" key="1">
    <citation type="submission" date="2023-10" db="EMBL/GenBank/DDBJ databases">
        <authorList>
            <person name="Hackl T."/>
        </authorList>
    </citation>
    <scope>NUCLEOTIDE SEQUENCE</scope>
</reference>
<dbReference type="AlphaFoldDB" id="A0AAI8VNK8"/>
<dbReference type="Proteomes" id="UP001295740">
    <property type="component" value="Unassembled WGS sequence"/>
</dbReference>
<protein>
    <submittedName>
        <fullName evidence="1">Uu.00g087860.m01.CDS01</fullName>
    </submittedName>
</protein>